<dbReference type="RefSeq" id="WP_174139154.1">
    <property type="nucleotide sequence ID" value="NZ_JABUFE010000009.1"/>
</dbReference>
<accession>A0ABX2IZ74</accession>
<dbReference type="PANTHER" id="PTHR43384:SF6">
    <property type="entry name" value="SEPTUM SITE-DETERMINING PROTEIN MIND HOMOLOG, CHLOROPLASTIC"/>
    <property type="match status" value="1"/>
</dbReference>
<dbReference type="InterPro" id="IPR027417">
    <property type="entry name" value="P-loop_NTPase"/>
</dbReference>
<dbReference type="PANTHER" id="PTHR43384">
    <property type="entry name" value="SEPTUM SITE-DETERMINING PROTEIN MIND HOMOLOG, CHLOROPLASTIC-RELATED"/>
    <property type="match status" value="1"/>
</dbReference>
<dbReference type="Gene3D" id="3.40.50.300">
    <property type="entry name" value="P-loop containing nucleotide triphosphate hydrolases"/>
    <property type="match status" value="1"/>
</dbReference>
<feature type="domain" description="AAA" evidence="4">
    <location>
        <begin position="166"/>
        <end position="320"/>
    </location>
</feature>
<organism evidence="5 6">
    <name type="scientific">Parasulfitobacter algicola</name>
    <dbReference type="NCBI Taxonomy" id="2614809"/>
    <lineage>
        <taxon>Bacteria</taxon>
        <taxon>Pseudomonadati</taxon>
        <taxon>Pseudomonadota</taxon>
        <taxon>Alphaproteobacteria</taxon>
        <taxon>Rhodobacterales</taxon>
        <taxon>Roseobacteraceae</taxon>
        <taxon>Parasulfitobacter</taxon>
    </lineage>
</organism>
<keyword evidence="1" id="KW-0547">Nucleotide-binding</keyword>
<evidence type="ECO:0000256" key="3">
    <source>
        <dbReference type="SAM" id="MobiDB-lite"/>
    </source>
</evidence>
<keyword evidence="6" id="KW-1185">Reference proteome</keyword>
<dbReference type="InterPro" id="IPR050625">
    <property type="entry name" value="ParA/MinD_ATPase"/>
</dbReference>
<comment type="caution">
    <text evidence="5">The sequence shown here is derived from an EMBL/GenBank/DDBJ whole genome shotgun (WGS) entry which is preliminary data.</text>
</comment>
<evidence type="ECO:0000313" key="6">
    <source>
        <dbReference type="Proteomes" id="UP000777935"/>
    </source>
</evidence>
<dbReference type="Gene3D" id="3.40.50.2300">
    <property type="match status" value="1"/>
</dbReference>
<evidence type="ECO:0000256" key="1">
    <source>
        <dbReference type="ARBA" id="ARBA00022741"/>
    </source>
</evidence>
<dbReference type="Proteomes" id="UP000777935">
    <property type="component" value="Unassembled WGS sequence"/>
</dbReference>
<dbReference type="InterPro" id="IPR025669">
    <property type="entry name" value="AAA_dom"/>
</dbReference>
<evidence type="ECO:0000256" key="2">
    <source>
        <dbReference type="ARBA" id="ARBA00022840"/>
    </source>
</evidence>
<sequence length="414" mass="45509">MSSAMVQSDEAQITACTICRDIQNFDLLIDDMEGALGESWGDLGFNDAMSFFKQPDASQLEFVAIAVDAEDEEDLTLIEEIVKGAKDSNIKVILIADEVSPAALHRLLQTGADSFVPYPLPDGELHAAIERIRIPEPEITGGGEGQVAQKFLGSKNGVVLPVHGLAGGSGATTFAVNLAWELANVYKKDNPTVCVLDFELQFGNTATYLDLARREAVYELLVDTENMDRESFLQALQPFKDKVHVLTAPTDILPLDLIGPEDVLRILAMAKANFDYVIVDMPSTLVAWTETVLNEAQVYFTLFEMDMRSAQNAIRMIKALKAEELPYDRLRFVVNRAPKFTDMQGKARVKRMGETLDIKIEVQLPDGGKQVMESGDHGEPLAETAGKNPLRKEIQKLAASLHELNVEAAAQESL</sequence>
<dbReference type="EMBL" id="JABUFE010000009">
    <property type="protein sequence ID" value="NSX56004.1"/>
    <property type="molecule type" value="Genomic_DNA"/>
</dbReference>
<protein>
    <submittedName>
        <fullName evidence="5">AAA family ATPase</fullName>
    </submittedName>
</protein>
<evidence type="ECO:0000313" key="5">
    <source>
        <dbReference type="EMBL" id="NSX56004.1"/>
    </source>
</evidence>
<gene>
    <name evidence="5" type="ORF">HRQ87_14465</name>
</gene>
<name>A0ABX2IZ74_9RHOB</name>
<keyword evidence="2" id="KW-0067">ATP-binding</keyword>
<dbReference type="SUPFAM" id="SSF52540">
    <property type="entry name" value="P-loop containing nucleoside triphosphate hydrolases"/>
    <property type="match status" value="1"/>
</dbReference>
<proteinExistence type="predicted"/>
<reference evidence="5 6" key="1">
    <citation type="submission" date="2020-06" db="EMBL/GenBank/DDBJ databases">
        <title>Sulfitobacter algicola sp. nov., isolated from green algae.</title>
        <authorList>
            <person name="Wang C."/>
        </authorList>
    </citation>
    <scope>NUCLEOTIDE SEQUENCE [LARGE SCALE GENOMIC DNA]</scope>
    <source>
        <strain evidence="5 6">1151</strain>
    </source>
</reference>
<feature type="region of interest" description="Disordered" evidence="3">
    <location>
        <begin position="368"/>
        <end position="389"/>
    </location>
</feature>
<evidence type="ECO:0000259" key="4">
    <source>
        <dbReference type="Pfam" id="PF13614"/>
    </source>
</evidence>
<dbReference type="Pfam" id="PF13614">
    <property type="entry name" value="AAA_31"/>
    <property type="match status" value="1"/>
</dbReference>